<evidence type="ECO:0000256" key="7">
    <source>
        <dbReference type="ARBA" id="ARBA00023136"/>
    </source>
</evidence>
<dbReference type="NCBIfam" id="TIGR01528">
    <property type="entry name" value="NMN_trans_PnuC"/>
    <property type="match status" value="1"/>
</dbReference>
<keyword evidence="5 8" id="KW-0812">Transmembrane</keyword>
<dbReference type="PANTHER" id="PTHR36122:SF2">
    <property type="entry name" value="NICOTINAMIDE RIBOSIDE TRANSPORTER PNUC"/>
    <property type="match status" value="1"/>
</dbReference>
<evidence type="ECO:0000313" key="9">
    <source>
        <dbReference type="EMBL" id="SED26690.1"/>
    </source>
</evidence>
<keyword evidence="7 8" id="KW-0472">Membrane</keyword>
<evidence type="ECO:0000256" key="6">
    <source>
        <dbReference type="ARBA" id="ARBA00022989"/>
    </source>
</evidence>
<keyword evidence="6 8" id="KW-1133">Transmembrane helix</keyword>
<dbReference type="RefSeq" id="WP_072940170.1">
    <property type="nucleotide sequence ID" value="NZ_FNSV01000005.1"/>
</dbReference>
<feature type="transmembrane region" description="Helical" evidence="8">
    <location>
        <begin position="71"/>
        <end position="88"/>
    </location>
</feature>
<evidence type="ECO:0000313" key="10">
    <source>
        <dbReference type="Proteomes" id="UP000183561"/>
    </source>
</evidence>
<dbReference type="Proteomes" id="UP000183561">
    <property type="component" value="Unassembled WGS sequence"/>
</dbReference>
<keyword evidence="4" id="KW-1003">Cell membrane</keyword>
<feature type="transmembrane region" description="Helical" evidence="8">
    <location>
        <begin position="20"/>
        <end position="40"/>
    </location>
</feature>
<dbReference type="AlphaFoldDB" id="A0A1H4ZBD9"/>
<evidence type="ECO:0000256" key="3">
    <source>
        <dbReference type="ARBA" id="ARBA00022448"/>
    </source>
</evidence>
<dbReference type="EMBL" id="FNSV01000005">
    <property type="protein sequence ID" value="SED26690.1"/>
    <property type="molecule type" value="Genomic_DNA"/>
</dbReference>
<accession>A0A1H4ZBD9</accession>
<dbReference type="GO" id="GO:0005886">
    <property type="term" value="C:plasma membrane"/>
    <property type="evidence" value="ECO:0007669"/>
    <property type="project" value="UniProtKB-SubCell"/>
</dbReference>
<organism evidence="9 10">
    <name type="scientific">Rhodococcus koreensis</name>
    <dbReference type="NCBI Taxonomy" id="99653"/>
    <lineage>
        <taxon>Bacteria</taxon>
        <taxon>Bacillati</taxon>
        <taxon>Actinomycetota</taxon>
        <taxon>Actinomycetes</taxon>
        <taxon>Mycobacteriales</taxon>
        <taxon>Nocardiaceae</taxon>
        <taxon>Rhodococcus</taxon>
    </lineage>
</organism>
<feature type="transmembrane region" description="Helical" evidence="8">
    <location>
        <begin position="108"/>
        <end position="127"/>
    </location>
</feature>
<feature type="transmembrane region" description="Helical" evidence="8">
    <location>
        <begin position="179"/>
        <end position="196"/>
    </location>
</feature>
<evidence type="ECO:0000256" key="2">
    <source>
        <dbReference type="ARBA" id="ARBA00006669"/>
    </source>
</evidence>
<keyword evidence="10" id="KW-1185">Reference proteome</keyword>
<dbReference type="PANTHER" id="PTHR36122">
    <property type="entry name" value="NICOTINAMIDE RIBOSIDE TRANSPORTER PNUC"/>
    <property type="match status" value="1"/>
</dbReference>
<evidence type="ECO:0000256" key="5">
    <source>
        <dbReference type="ARBA" id="ARBA00022692"/>
    </source>
</evidence>
<dbReference type="OrthoDB" id="9791248at2"/>
<name>A0A1H4ZBD9_9NOCA</name>
<evidence type="ECO:0000256" key="8">
    <source>
        <dbReference type="SAM" id="Phobius"/>
    </source>
</evidence>
<feature type="transmembrane region" description="Helical" evidence="8">
    <location>
        <begin position="47"/>
        <end position="65"/>
    </location>
</feature>
<evidence type="ECO:0000256" key="4">
    <source>
        <dbReference type="ARBA" id="ARBA00022475"/>
    </source>
</evidence>
<protein>
    <submittedName>
        <fullName evidence="9">Nicotinamide mononucleotide transporter</fullName>
    </submittedName>
</protein>
<keyword evidence="3" id="KW-0813">Transport</keyword>
<sequence>MIALLVDWLNSAAVTSFGTTTSWAEVLGFTSGAVCVWLVARQSTWNWPIGIANNLVWILLFYAAGLFADSALQLVYIALAVAGWIRWIRGRAGNPLPVTGTSPEEWRWLAGTGIVGTAALTVLLHTATSSTVPFWDAVTTALSLLATWGQVNKRWESWLLWIAADLVYVPLYLHKGLTLTALLYVGFLVLCVRGLLEWRRSSGLPALATTASR</sequence>
<dbReference type="Pfam" id="PF04973">
    <property type="entry name" value="NMN_transporter"/>
    <property type="match status" value="1"/>
</dbReference>
<evidence type="ECO:0000256" key="1">
    <source>
        <dbReference type="ARBA" id="ARBA00004651"/>
    </source>
</evidence>
<comment type="subcellular location">
    <subcellularLocation>
        <location evidence="1">Cell membrane</location>
        <topology evidence="1">Multi-pass membrane protein</topology>
    </subcellularLocation>
</comment>
<gene>
    <name evidence="9" type="ORF">SAMN04490239_7558</name>
</gene>
<dbReference type="InterPro" id="IPR006419">
    <property type="entry name" value="NMN_transpt_PnuC"/>
</dbReference>
<comment type="similarity">
    <text evidence="2">Belongs to the nicotinamide ribonucleoside (NR) uptake permease (TC 4.B.1) family.</text>
</comment>
<proteinExistence type="inferred from homology"/>
<dbReference type="GO" id="GO:0034257">
    <property type="term" value="F:nicotinamide riboside transmembrane transporter activity"/>
    <property type="evidence" value="ECO:0007669"/>
    <property type="project" value="InterPro"/>
</dbReference>
<reference evidence="10" key="1">
    <citation type="submission" date="2016-10" db="EMBL/GenBank/DDBJ databases">
        <authorList>
            <person name="Varghese N."/>
            <person name="Submissions S."/>
        </authorList>
    </citation>
    <scope>NUCLEOTIDE SEQUENCE [LARGE SCALE GENOMIC DNA]</scope>
    <source>
        <strain evidence="10">DSM 44498</strain>
    </source>
</reference>